<keyword evidence="9" id="KW-0472">Membrane</keyword>
<dbReference type="InterPro" id="IPR017972">
    <property type="entry name" value="Cyt_P450_CS"/>
</dbReference>
<proteinExistence type="inferred from homology"/>
<reference evidence="10 11" key="1">
    <citation type="journal article" date="2018" name="Gigascience">
        <title>Genomes of trombidid mites reveal novel predicted allergens and laterally-transferred genes associated with secondary metabolism.</title>
        <authorList>
            <person name="Dong X."/>
            <person name="Chaisiri K."/>
            <person name="Xia D."/>
            <person name="Armstrong S.D."/>
            <person name="Fang Y."/>
            <person name="Donnelly M.J."/>
            <person name="Kadowaki T."/>
            <person name="McGarry J.W."/>
            <person name="Darby A.C."/>
            <person name="Makepeace B.L."/>
        </authorList>
    </citation>
    <scope>NUCLEOTIDE SEQUENCE [LARGE SCALE GENOMIC DNA]</scope>
    <source>
        <strain evidence="10">UoL-UT</strain>
    </source>
</reference>
<comment type="cofactor">
    <cofactor evidence="1 7">
        <name>heme</name>
        <dbReference type="ChEBI" id="CHEBI:30413"/>
    </cofactor>
</comment>
<evidence type="ECO:0000256" key="6">
    <source>
        <dbReference type="ARBA" id="ARBA00023033"/>
    </source>
</evidence>
<keyword evidence="3 7" id="KW-0479">Metal-binding</keyword>
<comment type="caution">
    <text evidence="10">The sequence shown here is derived from an EMBL/GenBank/DDBJ whole genome shotgun (WGS) entry which is preliminary data.</text>
</comment>
<dbReference type="InterPro" id="IPR036396">
    <property type="entry name" value="Cyt_P450_sf"/>
</dbReference>
<evidence type="ECO:0000313" key="11">
    <source>
        <dbReference type="Proteomes" id="UP000288716"/>
    </source>
</evidence>
<dbReference type="PANTHER" id="PTHR24303:SF31">
    <property type="entry name" value="CYTOCHROME P450 307A1-RELATED"/>
    <property type="match status" value="1"/>
</dbReference>
<gene>
    <name evidence="10" type="ORF">B4U80_03942</name>
</gene>
<keyword evidence="5 7" id="KW-0408">Iron</keyword>
<dbReference type="AlphaFoldDB" id="A0A443SQY6"/>
<evidence type="ECO:0000256" key="2">
    <source>
        <dbReference type="ARBA" id="ARBA00010617"/>
    </source>
</evidence>
<dbReference type="PANTHER" id="PTHR24303">
    <property type="entry name" value="HEME-BINDING MONOOXYGENASE FAMILY"/>
    <property type="match status" value="1"/>
</dbReference>
<dbReference type="GO" id="GO:0020037">
    <property type="term" value="F:heme binding"/>
    <property type="evidence" value="ECO:0007669"/>
    <property type="project" value="InterPro"/>
</dbReference>
<dbReference type="Proteomes" id="UP000288716">
    <property type="component" value="Unassembled WGS sequence"/>
</dbReference>
<protein>
    <submittedName>
        <fullName evidence="10">Ecdysone biosynthesis protein-like protein</fullName>
    </submittedName>
</protein>
<name>A0A443SQY6_9ACAR</name>
<dbReference type="OrthoDB" id="1470350at2759"/>
<dbReference type="STRING" id="299467.A0A443SQY6"/>
<dbReference type="EMBL" id="NCKV01000710">
    <property type="protein sequence ID" value="RWS29934.1"/>
    <property type="molecule type" value="Genomic_DNA"/>
</dbReference>
<dbReference type="SUPFAM" id="SSF48264">
    <property type="entry name" value="Cytochrome P450"/>
    <property type="match status" value="1"/>
</dbReference>
<keyword evidence="6 8" id="KW-0503">Monooxygenase</keyword>
<accession>A0A443SQY6</accession>
<evidence type="ECO:0000256" key="4">
    <source>
        <dbReference type="ARBA" id="ARBA00023002"/>
    </source>
</evidence>
<dbReference type="VEuPathDB" id="VectorBase:LDEU002108"/>
<dbReference type="PRINTS" id="PR00463">
    <property type="entry name" value="EP450I"/>
</dbReference>
<dbReference type="GO" id="GO:0004497">
    <property type="term" value="F:monooxygenase activity"/>
    <property type="evidence" value="ECO:0007669"/>
    <property type="project" value="UniProtKB-KW"/>
</dbReference>
<sequence>APSPPALPLIGHLHHLAKFADNPWDGFDSFRKRYGNVVSLQLGDKRCILVSSFAAIKEVLITRGDVFANRPDFSRYLLIFGGDRENSLALCDWSELQRFRRQIAQLAIIPRYGSDLYQYLESCIILDVNELISNMLNDGKEVLTKLDVLTMCYNIFTNYLCSQRFCTKDEEFRRQAHGFDFVFYDINQCYASDFISSLSKIGVARSHWNLVKKVCIELRYGSKLRDGNDEQLPQDFLDTVLDHHINNPKAFDWTTCHFEIGDLLGGHSAVGNLLMRLLGHLAVDEKAQEMILDEARAALNSQSEKCVRLCHRPKMPFTEASIMETLRIASSPIVPHIATEDTKLQEYDVDKGTMILFNSYHLNTSTDYWEEPQAFNPKRFLVVDENDSNSYRINKPEIYFPFSFGKRACLGYKMVSVITFAAVANIVLNFVISASLEDQIKIKEQLRAKGSLALHFDQCFDVILTARK</sequence>
<dbReference type="GO" id="GO:0016705">
    <property type="term" value="F:oxidoreductase activity, acting on paired donors, with incorporation or reduction of molecular oxygen"/>
    <property type="evidence" value="ECO:0007669"/>
    <property type="project" value="InterPro"/>
</dbReference>
<evidence type="ECO:0000256" key="1">
    <source>
        <dbReference type="ARBA" id="ARBA00001971"/>
    </source>
</evidence>
<feature type="non-terminal residue" evidence="10">
    <location>
        <position position="1"/>
    </location>
</feature>
<evidence type="ECO:0000256" key="3">
    <source>
        <dbReference type="ARBA" id="ARBA00022723"/>
    </source>
</evidence>
<evidence type="ECO:0000256" key="5">
    <source>
        <dbReference type="ARBA" id="ARBA00023004"/>
    </source>
</evidence>
<evidence type="ECO:0000256" key="8">
    <source>
        <dbReference type="RuleBase" id="RU000461"/>
    </source>
</evidence>
<feature type="transmembrane region" description="Helical" evidence="9">
    <location>
        <begin position="410"/>
        <end position="432"/>
    </location>
</feature>
<dbReference type="PROSITE" id="PS00086">
    <property type="entry name" value="CYTOCHROME_P450"/>
    <property type="match status" value="1"/>
</dbReference>
<dbReference type="InterPro" id="IPR001128">
    <property type="entry name" value="Cyt_P450"/>
</dbReference>
<evidence type="ECO:0000256" key="7">
    <source>
        <dbReference type="PIRSR" id="PIRSR602401-1"/>
    </source>
</evidence>
<keyword evidence="7 8" id="KW-0349">Heme</keyword>
<keyword evidence="11" id="KW-1185">Reference proteome</keyword>
<dbReference type="Gene3D" id="1.10.630.10">
    <property type="entry name" value="Cytochrome P450"/>
    <property type="match status" value="1"/>
</dbReference>
<keyword evidence="9" id="KW-0812">Transmembrane</keyword>
<evidence type="ECO:0000313" key="10">
    <source>
        <dbReference type="EMBL" id="RWS29934.1"/>
    </source>
</evidence>
<comment type="similarity">
    <text evidence="2 8">Belongs to the cytochrome P450 family.</text>
</comment>
<dbReference type="GO" id="GO:0005506">
    <property type="term" value="F:iron ion binding"/>
    <property type="evidence" value="ECO:0007669"/>
    <property type="project" value="InterPro"/>
</dbReference>
<evidence type="ECO:0000256" key="9">
    <source>
        <dbReference type="SAM" id="Phobius"/>
    </source>
</evidence>
<dbReference type="InterPro" id="IPR002401">
    <property type="entry name" value="Cyt_P450_E_grp-I"/>
</dbReference>
<organism evidence="10 11">
    <name type="scientific">Leptotrombidium deliense</name>
    <dbReference type="NCBI Taxonomy" id="299467"/>
    <lineage>
        <taxon>Eukaryota</taxon>
        <taxon>Metazoa</taxon>
        <taxon>Ecdysozoa</taxon>
        <taxon>Arthropoda</taxon>
        <taxon>Chelicerata</taxon>
        <taxon>Arachnida</taxon>
        <taxon>Acari</taxon>
        <taxon>Acariformes</taxon>
        <taxon>Trombidiformes</taxon>
        <taxon>Prostigmata</taxon>
        <taxon>Anystina</taxon>
        <taxon>Parasitengona</taxon>
        <taxon>Trombiculoidea</taxon>
        <taxon>Trombiculidae</taxon>
        <taxon>Leptotrombidium</taxon>
    </lineage>
</organism>
<dbReference type="Pfam" id="PF00067">
    <property type="entry name" value="p450"/>
    <property type="match status" value="1"/>
</dbReference>
<keyword evidence="9" id="KW-1133">Transmembrane helix</keyword>
<keyword evidence="4 8" id="KW-0560">Oxidoreductase</keyword>
<feature type="binding site" description="axial binding residue" evidence="7">
    <location>
        <position position="409"/>
    </location>
    <ligand>
        <name>heme</name>
        <dbReference type="ChEBI" id="CHEBI:30413"/>
    </ligand>
    <ligandPart>
        <name>Fe</name>
        <dbReference type="ChEBI" id="CHEBI:18248"/>
    </ligandPart>
</feature>